<protein>
    <submittedName>
        <fullName evidence="2">Uncharacterized protein</fullName>
    </submittedName>
</protein>
<dbReference type="InterPro" id="IPR034432">
    <property type="entry name" value="Nup60"/>
</dbReference>
<gene>
    <name evidence="2" type="ORF">CANVERA_P3616</name>
</gene>
<dbReference type="GO" id="GO:0017056">
    <property type="term" value="F:structural constituent of nuclear pore"/>
    <property type="evidence" value="ECO:0007669"/>
    <property type="project" value="InterPro"/>
</dbReference>
<feature type="region of interest" description="Disordered" evidence="1">
    <location>
        <begin position="143"/>
        <end position="177"/>
    </location>
</feature>
<proteinExistence type="predicted"/>
<feature type="region of interest" description="Disordered" evidence="1">
    <location>
        <begin position="248"/>
        <end position="284"/>
    </location>
</feature>
<evidence type="ECO:0000313" key="2">
    <source>
        <dbReference type="EMBL" id="CAI5759107.1"/>
    </source>
</evidence>
<dbReference type="GO" id="GO:0006607">
    <property type="term" value="P:NLS-bearing protein import into nucleus"/>
    <property type="evidence" value="ECO:0007669"/>
    <property type="project" value="TreeGrafter"/>
</dbReference>
<organism evidence="2 3">
    <name type="scientific">Candida verbasci</name>
    <dbReference type="NCBI Taxonomy" id="1227364"/>
    <lineage>
        <taxon>Eukaryota</taxon>
        <taxon>Fungi</taxon>
        <taxon>Dikarya</taxon>
        <taxon>Ascomycota</taxon>
        <taxon>Saccharomycotina</taxon>
        <taxon>Pichiomycetes</taxon>
        <taxon>Debaryomycetaceae</taxon>
        <taxon>Candida/Lodderomyces clade</taxon>
        <taxon>Candida</taxon>
    </lineage>
</organism>
<dbReference type="EMBL" id="CANTUO010000004">
    <property type="protein sequence ID" value="CAI5759107.1"/>
    <property type="molecule type" value="Genomic_DNA"/>
</dbReference>
<accession>A0A9W4XHK0</accession>
<dbReference type="GO" id="GO:0034398">
    <property type="term" value="P:telomere tethering at nuclear periphery"/>
    <property type="evidence" value="ECO:0007669"/>
    <property type="project" value="TreeGrafter"/>
</dbReference>
<dbReference type="OrthoDB" id="5370852at2759"/>
<reference evidence="2" key="1">
    <citation type="submission" date="2022-12" db="EMBL/GenBank/DDBJ databases">
        <authorList>
            <person name="Brejova B."/>
        </authorList>
    </citation>
    <scope>NUCLEOTIDE SEQUENCE</scope>
</reference>
<sequence>MDNKDKLKQQLDNNNNTPYSFTGKLKGLLKNSWLINNKKESSSSIVPSSFIKPFKFDPPQTTLPQYKLPGAFNNNITPAKEEVTVDPDQSTNEILSNFFKRKGDKPLNDIEYEGVMSLINKSKLTTPNINSSMIELSRKRLNESEDEDVSHLNRKSKQQKLIKRDPNTTINTPGYKPNYKSINESTFDNFNNTTISHLPHLKRVFEFNGVPSPYRTKIRPPVLKRKPEISKNHQSMTIDDSIIKRNDNMTFSEDNKPKSETARGLLDVLDKEKEKTPIESKSEGSSDKLKLFINPYGASRKKSKPVKQASQLNGTTKKRSICINANDIEKTKNYDKSESLPTISKLKPENNGTTTIPKSKFNFEFPKPELIKVELDNNKINKYKKLFEF</sequence>
<dbReference type="PANTHER" id="PTHR28284:SF1">
    <property type="entry name" value="NUCLEOPORIN NUP60"/>
    <property type="match status" value="1"/>
</dbReference>
<evidence type="ECO:0000313" key="3">
    <source>
        <dbReference type="Proteomes" id="UP001152885"/>
    </source>
</evidence>
<keyword evidence="3" id="KW-1185">Reference proteome</keyword>
<feature type="compositionally biased region" description="Basic residues" evidence="1">
    <location>
        <begin position="152"/>
        <end position="161"/>
    </location>
</feature>
<feature type="compositionally biased region" description="Polar residues" evidence="1">
    <location>
        <begin position="10"/>
        <end position="20"/>
    </location>
</feature>
<name>A0A9W4XHK0_9ASCO</name>
<dbReference type="AlphaFoldDB" id="A0A9W4XHK0"/>
<dbReference type="GO" id="GO:0044615">
    <property type="term" value="C:nuclear pore nuclear basket"/>
    <property type="evidence" value="ECO:0007669"/>
    <property type="project" value="InterPro"/>
</dbReference>
<feature type="region of interest" description="Disordered" evidence="1">
    <location>
        <begin position="1"/>
        <end position="20"/>
    </location>
</feature>
<dbReference type="GO" id="GO:0031990">
    <property type="term" value="P:mRNA export from nucleus in response to heat stress"/>
    <property type="evidence" value="ECO:0007669"/>
    <property type="project" value="TreeGrafter"/>
</dbReference>
<dbReference type="Proteomes" id="UP001152885">
    <property type="component" value="Unassembled WGS sequence"/>
</dbReference>
<evidence type="ECO:0000256" key="1">
    <source>
        <dbReference type="SAM" id="MobiDB-lite"/>
    </source>
</evidence>
<dbReference type="PANTHER" id="PTHR28284">
    <property type="entry name" value="NUCLEOPORIN NUP60"/>
    <property type="match status" value="1"/>
</dbReference>
<feature type="compositionally biased region" description="Basic and acidic residues" evidence="1">
    <location>
        <begin position="268"/>
        <end position="284"/>
    </location>
</feature>
<dbReference type="GO" id="GO:0016973">
    <property type="term" value="P:poly(A)+ mRNA export from nucleus"/>
    <property type="evidence" value="ECO:0007669"/>
    <property type="project" value="TreeGrafter"/>
</dbReference>
<comment type="caution">
    <text evidence="2">The sequence shown here is derived from an EMBL/GenBank/DDBJ whole genome shotgun (WGS) entry which is preliminary data.</text>
</comment>
<feature type="compositionally biased region" description="Basic and acidic residues" evidence="1">
    <location>
        <begin position="248"/>
        <end position="261"/>
    </location>
</feature>
<dbReference type="GO" id="GO:0008298">
    <property type="term" value="P:intracellular mRNA localization"/>
    <property type="evidence" value="ECO:0007669"/>
    <property type="project" value="TreeGrafter"/>
</dbReference>